<evidence type="ECO:0000256" key="2">
    <source>
        <dbReference type="ARBA" id="ARBA00009695"/>
    </source>
</evidence>
<dbReference type="GO" id="GO:0005737">
    <property type="term" value="C:cytoplasm"/>
    <property type="evidence" value="ECO:0007669"/>
    <property type="project" value="UniProtKB-SubCell"/>
</dbReference>
<keyword evidence="4 5" id="KW-0963">Cytoplasm</keyword>
<name>A0A8J4EEY4_9ACTN</name>
<evidence type="ECO:0000256" key="5">
    <source>
        <dbReference type="HAMAP-Rule" id="MF_01114"/>
    </source>
</evidence>
<evidence type="ECO:0000256" key="4">
    <source>
        <dbReference type="ARBA" id="ARBA00022490"/>
    </source>
</evidence>
<comment type="subcellular location">
    <subcellularLocation>
        <location evidence="1 5">Cytoplasm</location>
    </subcellularLocation>
</comment>
<comment type="similarity">
    <text evidence="2 5">Belongs to the RecX family.</text>
</comment>
<comment type="function">
    <text evidence="5">Modulates RecA activity.</text>
</comment>
<feature type="domain" description="RecX first three-helical" evidence="7">
    <location>
        <begin position="1"/>
        <end position="32"/>
    </location>
</feature>
<comment type="caution">
    <text evidence="8">The sequence shown here is derived from an EMBL/GenBank/DDBJ whole genome shotgun (WGS) entry which is preliminary data.</text>
</comment>
<reference evidence="8" key="1">
    <citation type="submission" date="2021-01" db="EMBL/GenBank/DDBJ databases">
        <title>Whole genome shotgun sequence of Virgisporangium ochraceum NBRC 16418.</title>
        <authorList>
            <person name="Komaki H."/>
            <person name="Tamura T."/>
        </authorList>
    </citation>
    <scope>NUCLEOTIDE SEQUENCE</scope>
    <source>
        <strain evidence="8">NBRC 16418</strain>
    </source>
</reference>
<sequence>MLAVRPRTRSELDTALRRRGYDDDVISEILDRYSDVGIIDDEAFARAWVTSRHHSKGLAKRALAGELRRKGVSDDDLGAALDEVDDDSEVETARTLVDRRLRVERRRPREGDAEAARKAEAALIRKLVGMLARKGYSSGLAYRVVKEAMADSGDADGLLDLDSYVEESDDFDQLRS</sequence>
<feature type="domain" description="RecX second three-helical" evidence="6">
    <location>
        <begin position="40"/>
        <end position="81"/>
    </location>
</feature>
<dbReference type="Gene3D" id="1.10.10.10">
    <property type="entry name" value="Winged helix-like DNA-binding domain superfamily/Winged helix DNA-binding domain"/>
    <property type="match status" value="2"/>
</dbReference>
<evidence type="ECO:0000256" key="1">
    <source>
        <dbReference type="ARBA" id="ARBA00004496"/>
    </source>
</evidence>
<evidence type="ECO:0000259" key="6">
    <source>
        <dbReference type="Pfam" id="PF02631"/>
    </source>
</evidence>
<evidence type="ECO:0000313" key="8">
    <source>
        <dbReference type="EMBL" id="GIJ69477.1"/>
    </source>
</evidence>
<dbReference type="InterPro" id="IPR053926">
    <property type="entry name" value="RecX_HTH_1st"/>
</dbReference>
<dbReference type="InterPro" id="IPR053924">
    <property type="entry name" value="RecX_HTH_2nd"/>
</dbReference>
<dbReference type="HAMAP" id="MF_01114">
    <property type="entry name" value="RecX"/>
    <property type="match status" value="1"/>
</dbReference>
<dbReference type="Pfam" id="PF21982">
    <property type="entry name" value="RecX_HTH1"/>
    <property type="match status" value="1"/>
</dbReference>
<dbReference type="Proteomes" id="UP000635606">
    <property type="component" value="Unassembled WGS sequence"/>
</dbReference>
<dbReference type="Pfam" id="PF02631">
    <property type="entry name" value="RecX_HTH2"/>
    <property type="match status" value="1"/>
</dbReference>
<proteinExistence type="inferred from homology"/>
<accession>A0A8J4EEY4</accession>
<dbReference type="AlphaFoldDB" id="A0A8J4EEY4"/>
<dbReference type="PANTHER" id="PTHR33602">
    <property type="entry name" value="REGULATORY PROTEIN RECX FAMILY PROTEIN"/>
    <property type="match status" value="1"/>
</dbReference>
<dbReference type="InterPro" id="IPR003783">
    <property type="entry name" value="Regulatory_RecX"/>
</dbReference>
<dbReference type="EMBL" id="BOPH01000062">
    <property type="protein sequence ID" value="GIJ69477.1"/>
    <property type="molecule type" value="Genomic_DNA"/>
</dbReference>
<organism evidence="8 9">
    <name type="scientific">Virgisporangium ochraceum</name>
    <dbReference type="NCBI Taxonomy" id="65505"/>
    <lineage>
        <taxon>Bacteria</taxon>
        <taxon>Bacillati</taxon>
        <taxon>Actinomycetota</taxon>
        <taxon>Actinomycetes</taxon>
        <taxon>Micromonosporales</taxon>
        <taxon>Micromonosporaceae</taxon>
        <taxon>Virgisporangium</taxon>
    </lineage>
</organism>
<evidence type="ECO:0000313" key="9">
    <source>
        <dbReference type="Proteomes" id="UP000635606"/>
    </source>
</evidence>
<gene>
    <name evidence="5" type="primary">recX</name>
    <name evidence="8" type="ORF">Voc01_043940</name>
</gene>
<dbReference type="PANTHER" id="PTHR33602:SF1">
    <property type="entry name" value="REGULATORY PROTEIN RECX FAMILY PROTEIN"/>
    <property type="match status" value="1"/>
</dbReference>
<keyword evidence="9" id="KW-1185">Reference proteome</keyword>
<dbReference type="InterPro" id="IPR036388">
    <property type="entry name" value="WH-like_DNA-bd_sf"/>
</dbReference>
<dbReference type="GO" id="GO:0006282">
    <property type="term" value="P:regulation of DNA repair"/>
    <property type="evidence" value="ECO:0007669"/>
    <property type="project" value="UniProtKB-UniRule"/>
</dbReference>
<evidence type="ECO:0000256" key="3">
    <source>
        <dbReference type="ARBA" id="ARBA00018111"/>
    </source>
</evidence>
<protein>
    <recommendedName>
        <fullName evidence="3 5">Regulatory protein RecX</fullName>
    </recommendedName>
</protein>
<evidence type="ECO:0000259" key="7">
    <source>
        <dbReference type="Pfam" id="PF21982"/>
    </source>
</evidence>